<organism evidence="9 10">
    <name type="scientific">Sporidiobolus salmonicolor</name>
    <name type="common">Yeast-like fungus</name>
    <name type="synonym">Sporobolomyces salmonicolor</name>
    <dbReference type="NCBI Taxonomy" id="5005"/>
    <lineage>
        <taxon>Eukaryota</taxon>
        <taxon>Fungi</taxon>
        <taxon>Dikarya</taxon>
        <taxon>Basidiomycota</taxon>
        <taxon>Pucciniomycotina</taxon>
        <taxon>Microbotryomycetes</taxon>
        <taxon>Sporidiobolales</taxon>
        <taxon>Sporidiobolaceae</taxon>
        <taxon>Sporobolomyces</taxon>
    </lineage>
</organism>
<keyword evidence="2 7" id="KW-0999">Mitochondrion inner membrane</keyword>
<dbReference type="InterPro" id="IPR052064">
    <property type="entry name" value="Mito_IMP1_subunit"/>
</dbReference>
<dbReference type="PRINTS" id="PR00727">
    <property type="entry name" value="LEADERPTASE"/>
</dbReference>
<keyword evidence="4 7" id="KW-0496">Mitochondrion</keyword>
<evidence type="ECO:0000256" key="7">
    <source>
        <dbReference type="RuleBase" id="RU362041"/>
    </source>
</evidence>
<dbReference type="GO" id="GO:0006627">
    <property type="term" value="P:protein processing involved in protein targeting to mitochondrion"/>
    <property type="evidence" value="ECO:0007669"/>
    <property type="project" value="TreeGrafter"/>
</dbReference>
<dbReference type="EMBL" id="CENE01000021">
    <property type="protein sequence ID" value="CEQ42105.1"/>
    <property type="molecule type" value="Genomic_DNA"/>
</dbReference>
<dbReference type="Pfam" id="PF10502">
    <property type="entry name" value="Peptidase_S26"/>
    <property type="match status" value="2"/>
</dbReference>
<dbReference type="SUPFAM" id="SSF51306">
    <property type="entry name" value="LexA/Signal peptidase"/>
    <property type="match status" value="1"/>
</dbReference>
<dbReference type="Gene3D" id="2.10.109.10">
    <property type="entry name" value="Umud Fragment, subunit A"/>
    <property type="match status" value="1"/>
</dbReference>
<proteinExistence type="inferred from homology"/>
<evidence type="ECO:0000256" key="1">
    <source>
        <dbReference type="ARBA" id="ARBA00004273"/>
    </source>
</evidence>
<dbReference type="GO" id="GO:0004252">
    <property type="term" value="F:serine-type endopeptidase activity"/>
    <property type="evidence" value="ECO:0007669"/>
    <property type="project" value="InterPro"/>
</dbReference>
<feature type="domain" description="Peptidase S26" evidence="8">
    <location>
        <begin position="66"/>
        <end position="110"/>
    </location>
</feature>
<dbReference type="GO" id="GO:0006465">
    <property type="term" value="P:signal peptide processing"/>
    <property type="evidence" value="ECO:0007669"/>
    <property type="project" value="InterPro"/>
</dbReference>
<gene>
    <name evidence="9" type="primary">SPOSA6832_03890</name>
</gene>
<evidence type="ECO:0000256" key="6">
    <source>
        <dbReference type="ARBA" id="ARBA00038445"/>
    </source>
</evidence>
<name>A0A0D6ERA5_SPOSA</name>
<accession>A0A0D6ERA5</accession>
<evidence type="ECO:0000256" key="3">
    <source>
        <dbReference type="ARBA" id="ARBA00022801"/>
    </source>
</evidence>
<dbReference type="CDD" id="cd06530">
    <property type="entry name" value="S26_SPase_I"/>
    <property type="match status" value="1"/>
</dbReference>
<dbReference type="EC" id="3.4.21.-" evidence="7"/>
<evidence type="ECO:0000256" key="4">
    <source>
        <dbReference type="ARBA" id="ARBA00023128"/>
    </source>
</evidence>
<dbReference type="PANTHER" id="PTHR12383">
    <property type="entry name" value="PROTEASE FAMILY S26 MITOCHONDRIAL INNER MEMBRANE PROTEASE-RELATED"/>
    <property type="match status" value="1"/>
</dbReference>
<evidence type="ECO:0000256" key="2">
    <source>
        <dbReference type="ARBA" id="ARBA00022792"/>
    </source>
</evidence>
<comment type="subcellular location">
    <subcellularLocation>
        <location evidence="1 7">Mitochondrion inner membrane</location>
    </subcellularLocation>
</comment>
<dbReference type="PANTHER" id="PTHR12383:SF16">
    <property type="entry name" value="MITOCHONDRIAL INNER MEMBRANE PROTEASE SUBUNIT 1"/>
    <property type="match status" value="1"/>
</dbReference>
<dbReference type="OrthoDB" id="308440at2759"/>
<evidence type="ECO:0000256" key="5">
    <source>
        <dbReference type="ARBA" id="ARBA00023136"/>
    </source>
</evidence>
<dbReference type="InterPro" id="IPR019533">
    <property type="entry name" value="Peptidase_S26"/>
</dbReference>
<dbReference type="InterPro" id="IPR019757">
    <property type="entry name" value="Pept_S26A_signal_pept_1_Lys-AS"/>
</dbReference>
<comment type="similarity">
    <text evidence="6">Belongs to the peptidase S26 family. IMP1 subfamily.</text>
</comment>
<dbReference type="NCBIfam" id="TIGR02227">
    <property type="entry name" value="sigpep_I_bact"/>
    <property type="match status" value="1"/>
</dbReference>
<evidence type="ECO:0000259" key="8">
    <source>
        <dbReference type="Pfam" id="PF10502"/>
    </source>
</evidence>
<sequence>MYPTLPHTGTFVLHSALALRLSPLDRGNLVTAVSPLNPSHQVLKRVIGLPGDTVCVDPSGERRKPEVEWCKVPPGHVWLAGDNASNSTDSRDYGPVPMAMVRGRVVARVWPNPGWLSNTLHRVEGARASH</sequence>
<feature type="domain" description="Peptidase S26" evidence="8">
    <location>
        <begin position="1"/>
        <end position="57"/>
    </location>
</feature>
<evidence type="ECO:0000313" key="9">
    <source>
        <dbReference type="EMBL" id="CEQ42105.1"/>
    </source>
</evidence>
<keyword evidence="7" id="KW-0645">Protease</keyword>
<evidence type="ECO:0000313" key="10">
    <source>
        <dbReference type="Proteomes" id="UP000243876"/>
    </source>
</evidence>
<keyword evidence="10" id="KW-1185">Reference proteome</keyword>
<keyword evidence="3 7" id="KW-0378">Hydrolase</keyword>
<dbReference type="GO" id="GO:0042720">
    <property type="term" value="C:mitochondrial inner membrane peptidase complex"/>
    <property type="evidence" value="ECO:0007669"/>
    <property type="project" value="TreeGrafter"/>
</dbReference>
<dbReference type="InterPro" id="IPR000223">
    <property type="entry name" value="Pept_S26A_signal_pept_1"/>
</dbReference>
<protein>
    <recommendedName>
        <fullName evidence="7">Mitochondrial inner membrane protease subunit</fullName>
        <ecNumber evidence="7">3.4.21.-</ecNumber>
    </recommendedName>
</protein>
<keyword evidence="5" id="KW-0472">Membrane</keyword>
<dbReference type="InterPro" id="IPR036286">
    <property type="entry name" value="LexA/Signal_pep-like_sf"/>
</dbReference>
<reference evidence="10" key="1">
    <citation type="submission" date="2015-02" db="EMBL/GenBank/DDBJ databases">
        <authorList>
            <person name="Gon?alves P."/>
        </authorList>
    </citation>
    <scope>NUCLEOTIDE SEQUENCE [LARGE SCALE GENOMIC DNA]</scope>
</reference>
<dbReference type="PROSITE" id="PS00760">
    <property type="entry name" value="SPASE_I_2"/>
    <property type="match status" value="1"/>
</dbReference>
<dbReference type="Proteomes" id="UP000243876">
    <property type="component" value="Unassembled WGS sequence"/>
</dbReference>
<dbReference type="AlphaFoldDB" id="A0A0D6ERA5"/>